<dbReference type="InterPro" id="IPR036278">
    <property type="entry name" value="Sialidase_sf"/>
</dbReference>
<evidence type="ECO:0000256" key="1">
    <source>
        <dbReference type="SAM" id="SignalP"/>
    </source>
</evidence>
<keyword evidence="3" id="KW-1185">Reference proteome</keyword>
<dbReference type="SUPFAM" id="SSF50939">
    <property type="entry name" value="Sialidases"/>
    <property type="match status" value="1"/>
</dbReference>
<dbReference type="RefSeq" id="WP_096055123.1">
    <property type="nucleotide sequence ID" value="NZ_CP023344.1"/>
</dbReference>
<dbReference type="OrthoDB" id="9798386at2"/>
<proteinExistence type="predicted"/>
<gene>
    <name evidence="2" type="ORF">CMV30_05710</name>
</gene>
<feature type="chain" id="PRO_5012651529" description="Photosynthesis system II assembly factor Ycf48/Hcf136-like domain-containing protein" evidence="1">
    <location>
        <begin position="28"/>
        <end position="708"/>
    </location>
</feature>
<keyword evidence="1" id="KW-0732">Signal</keyword>
<feature type="signal peptide" evidence="1">
    <location>
        <begin position="1"/>
        <end position="27"/>
    </location>
</feature>
<organism evidence="2 3">
    <name type="scientific">Nibricoccus aquaticus</name>
    <dbReference type="NCBI Taxonomy" id="2576891"/>
    <lineage>
        <taxon>Bacteria</taxon>
        <taxon>Pseudomonadati</taxon>
        <taxon>Verrucomicrobiota</taxon>
        <taxon>Opitutia</taxon>
        <taxon>Opitutales</taxon>
        <taxon>Opitutaceae</taxon>
        <taxon>Nibricoccus</taxon>
    </lineage>
</organism>
<dbReference type="AlphaFoldDB" id="A0A290QGM3"/>
<name>A0A290QGM3_9BACT</name>
<accession>A0A290QGM3</accession>
<evidence type="ECO:0000313" key="2">
    <source>
        <dbReference type="EMBL" id="ATC63491.1"/>
    </source>
</evidence>
<reference evidence="2 3" key="1">
    <citation type="submission" date="2017-09" db="EMBL/GenBank/DDBJ databases">
        <title>Complete genome sequence of Verrucomicrobial strain HZ-65, isolated from freshwater.</title>
        <authorList>
            <person name="Choi A."/>
        </authorList>
    </citation>
    <scope>NUCLEOTIDE SEQUENCE [LARGE SCALE GENOMIC DNA]</scope>
    <source>
        <strain evidence="2 3">HZ-65</strain>
    </source>
</reference>
<sequence>MSSHSLFRIIGALTLGLACTITSPLRAQTPAIHTARTYPAITAEWLYAAASSSAGTVIAGSNRELLVSTNTHQWSRIVTAGSKYESFTSAHHSDGHFLVAGDEGTILISTDLIAWRQIHPPSPPLNYARPSIHYGNGLHVITRNASPLLVSSDTENWQEITSANSFRALVFGNGRWVAIGSTTGPHVWLGLYTSTDLVNWTLSRPWVTQPPDPIEPLAGIGASFIDTMPSYEPQLTALSFGHGRFVAAGATTADFLGTSGASRIYHSTDGTTWSLATIGPGSPPFGEIKSVVFDGTHFLAVGAAQNFRSSDGIFWDVLPYPIPGDLRAVSLLPGGGFIAAGAYGTISTSAYGTTWQYQSLHHGGSINAVTHAGGRFVAIYGKAIRSDDPLGTGGILVSPDGHSWQSVLTPVDDSLNGIIHTHGLWIATGHQGRILTSTDALSWQDRSLVNNPRQLDDPVSDGQRIIVRARLRDLVFHSINGTDWTELAVPGMAQANGLHFINNRFIAPCSQGKILVSTDGLSWETHDTPATDDLNCALYAKGRYIIGGYLTFLTSTDAIHWTAHPAPFHIQSLHLIDGWLLAGGNTGELLASRDGLRWERIQDPAITGYGTTSFTSSNDTLLIAAGDNLHTATFTTPPSFREQLHPLGTGELECYGDPQKDYLLEGSNDLVTWTPDSTWTSGDGTWLRWARPASTAPARFWRVRSRDR</sequence>
<dbReference type="KEGG" id="vbh:CMV30_05710"/>
<dbReference type="EMBL" id="CP023344">
    <property type="protein sequence ID" value="ATC63491.1"/>
    <property type="molecule type" value="Genomic_DNA"/>
</dbReference>
<evidence type="ECO:0000313" key="3">
    <source>
        <dbReference type="Proteomes" id="UP000217265"/>
    </source>
</evidence>
<dbReference type="Proteomes" id="UP000217265">
    <property type="component" value="Chromosome"/>
</dbReference>
<protein>
    <recommendedName>
        <fullName evidence="4">Photosynthesis system II assembly factor Ycf48/Hcf136-like domain-containing protein</fullName>
    </recommendedName>
</protein>
<evidence type="ECO:0008006" key="4">
    <source>
        <dbReference type="Google" id="ProtNLM"/>
    </source>
</evidence>
<dbReference type="SUPFAM" id="SSF110296">
    <property type="entry name" value="Oligoxyloglucan reducing end-specific cellobiohydrolase"/>
    <property type="match status" value="1"/>
</dbReference>